<organism evidence="1 2">
    <name type="scientific">Artemia franciscana</name>
    <name type="common">Brine shrimp</name>
    <name type="synonym">Artemia sanfranciscana</name>
    <dbReference type="NCBI Taxonomy" id="6661"/>
    <lineage>
        <taxon>Eukaryota</taxon>
        <taxon>Metazoa</taxon>
        <taxon>Ecdysozoa</taxon>
        <taxon>Arthropoda</taxon>
        <taxon>Crustacea</taxon>
        <taxon>Branchiopoda</taxon>
        <taxon>Anostraca</taxon>
        <taxon>Artemiidae</taxon>
        <taxon>Artemia</taxon>
    </lineage>
</organism>
<protein>
    <submittedName>
        <fullName evidence="1">Uncharacterized protein</fullName>
    </submittedName>
</protein>
<name>A0AA88H7A0_ARTSF</name>
<evidence type="ECO:0000313" key="2">
    <source>
        <dbReference type="Proteomes" id="UP001187531"/>
    </source>
</evidence>
<sequence>MVLGATTAVLAAIAGNQLATIIAACWSVSIAVEVFVSVVLRRRERLSVSFAGPRGYLSEMVAECAESRTAVVGGFDAAPTCRECSEGKHGACNGEAIVEGPDGAQGGEAMSDIVKGEIVEAVEDFYGYDVRPNKRGMHENRWVNVRYVRSGWERNVFRIERDKVRQVRQVGVPPEGGIPLEHPALAWLWEDASRLAERFGFCREFDNLADALGAPGREREFRIPMISEDGIRVTATVRARSRRLAEQRIRERIAGAAPLELTGGAS</sequence>
<gene>
    <name evidence="1" type="ORF">QYM36_019432</name>
</gene>
<evidence type="ECO:0000313" key="1">
    <source>
        <dbReference type="EMBL" id="KAK2701931.1"/>
    </source>
</evidence>
<dbReference type="Proteomes" id="UP001187531">
    <property type="component" value="Unassembled WGS sequence"/>
</dbReference>
<dbReference type="EMBL" id="JAVRJZ010001123">
    <property type="protein sequence ID" value="KAK2701931.1"/>
    <property type="molecule type" value="Genomic_DNA"/>
</dbReference>
<comment type="caution">
    <text evidence="1">The sequence shown here is derived from an EMBL/GenBank/DDBJ whole genome shotgun (WGS) entry which is preliminary data.</text>
</comment>
<accession>A0AA88H7A0</accession>
<dbReference type="AlphaFoldDB" id="A0AA88H7A0"/>
<keyword evidence="2" id="KW-1185">Reference proteome</keyword>
<reference evidence="1" key="1">
    <citation type="submission" date="2023-07" db="EMBL/GenBank/DDBJ databases">
        <title>Chromosome-level genome assembly of Artemia franciscana.</title>
        <authorList>
            <person name="Jo E."/>
        </authorList>
    </citation>
    <scope>NUCLEOTIDE SEQUENCE</scope>
    <source>
        <tissue evidence="1">Whole body</tissue>
    </source>
</reference>
<proteinExistence type="predicted"/>